<evidence type="ECO:0000313" key="2">
    <source>
        <dbReference type="Proteomes" id="UP001057702"/>
    </source>
</evidence>
<name>A0ABT1Q385_9ACTN</name>
<gene>
    <name evidence="1" type="ORF">NGB36_28365</name>
</gene>
<organism evidence="1 2">
    <name type="scientific">Streptomyces humicola</name>
    <dbReference type="NCBI Taxonomy" id="2953240"/>
    <lineage>
        <taxon>Bacteria</taxon>
        <taxon>Bacillati</taxon>
        <taxon>Actinomycetota</taxon>
        <taxon>Actinomycetes</taxon>
        <taxon>Kitasatosporales</taxon>
        <taxon>Streptomycetaceae</taxon>
        <taxon>Streptomyces</taxon>
    </lineage>
</organism>
<proteinExistence type="predicted"/>
<comment type="caution">
    <text evidence="1">The sequence shown here is derived from an EMBL/GenBank/DDBJ whole genome shotgun (WGS) entry which is preliminary data.</text>
</comment>
<reference evidence="1" key="1">
    <citation type="submission" date="2022-06" db="EMBL/GenBank/DDBJ databases">
        <title>Draft genome sequence of Streptomyces sp. RB6PN25 isolated from peat swamp forest in Thailand.</title>
        <authorList>
            <person name="Duangmal K."/>
            <person name="Klaysubun C."/>
        </authorList>
    </citation>
    <scope>NUCLEOTIDE SEQUENCE</scope>
    <source>
        <strain evidence="1">RB6PN25</strain>
    </source>
</reference>
<accession>A0ABT1Q385</accession>
<sequence length="196" mass="20177">MQVLPGDLHVIVGPTGAQQAAAAVGLFAGQGPGLLRAGMGTAGSVLVDVGRFQPQTVGLVAAADRLLLVTRGEADALAHASGKVEEYHGAGCDVELVVVGPSPYPVAEISSVLGVERVHLVPWEEKTARVLRGRGAVPARRWRSSPLVRDATAMALHLMPPVVTRRPGHNSAVHDAVPAPVAQTGGQPLAEAGERT</sequence>
<dbReference type="EMBL" id="JANFNG010000034">
    <property type="protein sequence ID" value="MCQ4084390.1"/>
    <property type="molecule type" value="Genomic_DNA"/>
</dbReference>
<evidence type="ECO:0000313" key="1">
    <source>
        <dbReference type="EMBL" id="MCQ4084390.1"/>
    </source>
</evidence>
<keyword evidence="2" id="KW-1185">Reference proteome</keyword>
<dbReference type="Proteomes" id="UP001057702">
    <property type="component" value="Unassembled WGS sequence"/>
</dbReference>
<protein>
    <submittedName>
        <fullName evidence="1">Uncharacterized protein</fullName>
    </submittedName>
</protein>
<dbReference type="RefSeq" id="WP_255923455.1">
    <property type="nucleotide sequence ID" value="NZ_JANFNG010000034.1"/>
</dbReference>